<evidence type="ECO:0000256" key="1">
    <source>
        <dbReference type="RuleBase" id="RU363044"/>
    </source>
</evidence>
<dbReference type="SUPFAM" id="SSF52540">
    <property type="entry name" value="P-loop containing nucleoside triphosphate hydrolases"/>
    <property type="match status" value="2"/>
</dbReference>
<evidence type="ECO:0000313" key="4">
    <source>
        <dbReference type="Proteomes" id="UP000252519"/>
    </source>
</evidence>
<dbReference type="OrthoDB" id="5865161at2759"/>
<gene>
    <name evidence="3" type="ORF">ANCCAN_25579</name>
</gene>
<dbReference type="EMBL" id="JOJR01002412">
    <property type="protein sequence ID" value="RCN28675.1"/>
    <property type="molecule type" value="Genomic_DNA"/>
</dbReference>
<keyword evidence="1" id="KW-0233">DNA recombination</keyword>
<dbReference type="Proteomes" id="UP000252519">
    <property type="component" value="Unassembled WGS sequence"/>
</dbReference>
<dbReference type="InterPro" id="IPR010285">
    <property type="entry name" value="DNA_helicase_pif1-like_DEAD"/>
</dbReference>
<dbReference type="GO" id="GO:0000723">
    <property type="term" value="P:telomere maintenance"/>
    <property type="evidence" value="ECO:0007669"/>
    <property type="project" value="InterPro"/>
</dbReference>
<accession>A0A368FCX1</accession>
<dbReference type="GO" id="GO:0016887">
    <property type="term" value="F:ATP hydrolysis activity"/>
    <property type="evidence" value="ECO:0007669"/>
    <property type="project" value="RHEA"/>
</dbReference>
<dbReference type="PANTHER" id="PTHR10492:SF57">
    <property type="entry name" value="ATP-DEPENDENT DNA HELICASE"/>
    <property type="match status" value="1"/>
</dbReference>
<keyword evidence="1" id="KW-0067">ATP-binding</keyword>
<dbReference type="PANTHER" id="PTHR10492">
    <property type="match status" value="1"/>
</dbReference>
<reference evidence="3 4" key="1">
    <citation type="submission" date="2014-10" db="EMBL/GenBank/DDBJ databases">
        <title>Draft genome of the hookworm Ancylostoma caninum.</title>
        <authorList>
            <person name="Mitreva M."/>
        </authorList>
    </citation>
    <scope>NUCLEOTIDE SEQUENCE [LARGE SCALE GENOMIC DNA]</scope>
    <source>
        <strain evidence="3 4">Baltimore</strain>
    </source>
</reference>
<dbReference type="Gene3D" id="3.40.50.300">
    <property type="entry name" value="P-loop containing nucleotide triphosphate hydrolases"/>
    <property type="match status" value="1"/>
</dbReference>
<organism evidence="3 4">
    <name type="scientific">Ancylostoma caninum</name>
    <name type="common">Dog hookworm</name>
    <dbReference type="NCBI Taxonomy" id="29170"/>
    <lineage>
        <taxon>Eukaryota</taxon>
        <taxon>Metazoa</taxon>
        <taxon>Ecdysozoa</taxon>
        <taxon>Nematoda</taxon>
        <taxon>Chromadorea</taxon>
        <taxon>Rhabditida</taxon>
        <taxon>Rhabditina</taxon>
        <taxon>Rhabditomorpha</taxon>
        <taxon>Strongyloidea</taxon>
        <taxon>Ancylostomatidae</taxon>
        <taxon>Ancylostomatinae</taxon>
        <taxon>Ancylostoma</taxon>
    </lineage>
</organism>
<dbReference type="STRING" id="29170.A0A368FCX1"/>
<dbReference type="GO" id="GO:0006310">
    <property type="term" value="P:DNA recombination"/>
    <property type="evidence" value="ECO:0007669"/>
    <property type="project" value="UniProtKB-KW"/>
</dbReference>
<evidence type="ECO:0000259" key="2">
    <source>
        <dbReference type="Pfam" id="PF05970"/>
    </source>
</evidence>
<dbReference type="EC" id="5.6.2.3" evidence="1"/>
<keyword evidence="1" id="KW-0227">DNA damage</keyword>
<dbReference type="AlphaFoldDB" id="A0A368FCX1"/>
<sequence>MEAAKEAGLIEDSNEWDSCLATAVFGTNIKTKCVQKPKKLTHRAMKRSRMQLQLSILRILRANGSTLSECGLISLEIVLRNLERKYDLEVDELNVRENEVNPGASELSDLNSEQKIVMDILLESALRDKSDRSRCFFVYGKAGCGKTFLFIRLIGVFQGLKKNVTAVSSTGIAVTLLQNGRTAHSVFRLPVSNLPFESTANVDASSLLAQRFRDTDVIIWDEISMQTRYAVECAEKMLRDVAAPNFGRTAFGGIMMVFGGDWAQFLPVVQNGSKTEILNETLKSSGIWQLIRVLTLEKNMRVLPGNEDFTGWLREVGEGNNFLIDNLIRIPSDMVMPNEQHVIDWLYTPELLNDEKQLANVALLSIRNSDVLNINDIVVEKLNGEYMDVYGVDEAVQEEYGIDGLPFDDENIHRETLTGMRSYLQRLKKGQMELDASFFNADSFYEFLWGLSAERLADYNRRIIYVVTSQFCEMRSTYRSMGCAKDKEIFEDYCLKAEKNRKVEEAKVAEVCIEVQMHIKGRATDQYWCDEDVIQWIMSGGASPRAHRASVEGEGNEEEGILQEVQGVLDGVVNMVDKGKR</sequence>
<protein>
    <recommendedName>
        <fullName evidence="1">ATP-dependent DNA helicase</fullName>
        <ecNumber evidence="1">5.6.2.3</ecNumber>
    </recommendedName>
</protein>
<keyword evidence="4" id="KW-1185">Reference proteome</keyword>
<name>A0A368FCX1_ANCCA</name>
<keyword evidence="1" id="KW-0347">Helicase</keyword>
<keyword evidence="1" id="KW-0378">Hydrolase</keyword>
<dbReference type="Pfam" id="PF05970">
    <property type="entry name" value="PIF1"/>
    <property type="match status" value="1"/>
</dbReference>
<dbReference type="GO" id="GO:0006281">
    <property type="term" value="P:DNA repair"/>
    <property type="evidence" value="ECO:0007669"/>
    <property type="project" value="UniProtKB-KW"/>
</dbReference>
<evidence type="ECO:0000313" key="3">
    <source>
        <dbReference type="EMBL" id="RCN28675.1"/>
    </source>
</evidence>
<keyword evidence="1" id="KW-0547">Nucleotide-binding</keyword>
<feature type="domain" description="DNA helicase Pif1-like DEAD-box helicase" evidence="2">
    <location>
        <begin position="110"/>
        <end position="320"/>
    </location>
</feature>
<keyword evidence="1" id="KW-0234">DNA repair</keyword>
<comment type="cofactor">
    <cofactor evidence="1">
        <name>Mg(2+)</name>
        <dbReference type="ChEBI" id="CHEBI:18420"/>
    </cofactor>
</comment>
<dbReference type="GO" id="GO:0005524">
    <property type="term" value="F:ATP binding"/>
    <property type="evidence" value="ECO:0007669"/>
    <property type="project" value="UniProtKB-KW"/>
</dbReference>
<dbReference type="GO" id="GO:0043139">
    <property type="term" value="F:5'-3' DNA helicase activity"/>
    <property type="evidence" value="ECO:0007669"/>
    <property type="project" value="UniProtKB-EC"/>
</dbReference>
<comment type="similarity">
    <text evidence="1">Belongs to the helicase family.</text>
</comment>
<proteinExistence type="inferred from homology"/>
<dbReference type="InterPro" id="IPR027417">
    <property type="entry name" value="P-loop_NTPase"/>
</dbReference>
<comment type="caution">
    <text evidence="3">The sequence shown here is derived from an EMBL/GenBank/DDBJ whole genome shotgun (WGS) entry which is preliminary data.</text>
</comment>
<comment type="catalytic activity">
    <reaction evidence="1">
        <text>ATP + H2O = ADP + phosphate + H(+)</text>
        <dbReference type="Rhea" id="RHEA:13065"/>
        <dbReference type="ChEBI" id="CHEBI:15377"/>
        <dbReference type="ChEBI" id="CHEBI:15378"/>
        <dbReference type="ChEBI" id="CHEBI:30616"/>
        <dbReference type="ChEBI" id="CHEBI:43474"/>
        <dbReference type="ChEBI" id="CHEBI:456216"/>
        <dbReference type="EC" id="5.6.2.3"/>
    </reaction>
</comment>